<evidence type="ECO:0000256" key="14">
    <source>
        <dbReference type="ARBA" id="ARBA00046008"/>
    </source>
</evidence>
<dbReference type="GO" id="GO:0045329">
    <property type="term" value="P:carnitine biosynthetic process"/>
    <property type="evidence" value="ECO:0007669"/>
    <property type="project" value="UniProtKB-UniPathway"/>
</dbReference>
<evidence type="ECO:0000256" key="9">
    <source>
        <dbReference type="ARBA" id="ARBA00023002"/>
    </source>
</evidence>
<evidence type="ECO:0000256" key="7">
    <source>
        <dbReference type="ARBA" id="ARBA00022873"/>
    </source>
</evidence>
<dbReference type="PANTHER" id="PTHR10696:SF51">
    <property type="entry name" value="TRIMETHYLLYSINE DIOXYGENASE, MITOCHONDRIAL"/>
    <property type="match status" value="1"/>
</dbReference>
<dbReference type="STRING" id="50990.A0A4Y7QEG4"/>
<evidence type="ECO:0000259" key="17">
    <source>
        <dbReference type="Pfam" id="PF02668"/>
    </source>
</evidence>
<dbReference type="FunFam" id="3.30.2020.30:FF:000002">
    <property type="entry name" value="Putative gamma-butyrobetaine dioxygenase"/>
    <property type="match status" value="1"/>
</dbReference>
<keyword evidence="6" id="KW-0479">Metal-binding</keyword>
<dbReference type="Pfam" id="PF02668">
    <property type="entry name" value="TauD"/>
    <property type="match status" value="1"/>
</dbReference>
<name>A0A4Y7QEG4_9AGAM</name>
<dbReference type="NCBIfam" id="TIGR02410">
    <property type="entry name" value="carnitine_TMLD"/>
    <property type="match status" value="1"/>
</dbReference>
<dbReference type="EC" id="1.14.11.8" evidence="5"/>
<feature type="region of interest" description="Disordered" evidence="16">
    <location>
        <begin position="59"/>
        <end position="92"/>
    </location>
</feature>
<evidence type="ECO:0000256" key="1">
    <source>
        <dbReference type="ARBA" id="ARBA00001954"/>
    </source>
</evidence>
<dbReference type="InterPro" id="IPR050411">
    <property type="entry name" value="AlphaKG_dependent_hydroxylases"/>
</dbReference>
<evidence type="ECO:0000256" key="5">
    <source>
        <dbReference type="ARBA" id="ARBA00012267"/>
    </source>
</evidence>
<comment type="cofactor">
    <cofactor evidence="2">
        <name>L-ascorbate</name>
        <dbReference type="ChEBI" id="CHEBI:38290"/>
    </cofactor>
</comment>
<dbReference type="GO" id="GO:0050353">
    <property type="term" value="F:trimethyllysine dioxygenase activity"/>
    <property type="evidence" value="ECO:0007669"/>
    <property type="project" value="UniProtKB-EC"/>
</dbReference>
<reference evidence="19 20" key="1">
    <citation type="submission" date="2018-06" db="EMBL/GenBank/DDBJ databases">
        <title>A transcriptomic atlas of mushroom development highlights an independent origin of complex multicellularity.</title>
        <authorList>
            <consortium name="DOE Joint Genome Institute"/>
            <person name="Krizsan K."/>
            <person name="Almasi E."/>
            <person name="Merenyi Z."/>
            <person name="Sahu N."/>
            <person name="Viragh M."/>
            <person name="Koszo T."/>
            <person name="Mondo S."/>
            <person name="Kiss B."/>
            <person name="Balint B."/>
            <person name="Kues U."/>
            <person name="Barry K."/>
            <person name="Hegedus J.C."/>
            <person name="Henrissat B."/>
            <person name="Johnson J."/>
            <person name="Lipzen A."/>
            <person name="Ohm R."/>
            <person name="Nagy I."/>
            <person name="Pangilinan J."/>
            <person name="Yan J."/>
            <person name="Xiong Y."/>
            <person name="Grigoriev I.V."/>
            <person name="Hibbett D.S."/>
            <person name="Nagy L.G."/>
        </authorList>
    </citation>
    <scope>NUCLEOTIDE SEQUENCE [LARGE SCALE GENOMIC DNA]</scope>
    <source>
        <strain evidence="19 20">SZMC22713</strain>
    </source>
</reference>
<evidence type="ECO:0000256" key="6">
    <source>
        <dbReference type="ARBA" id="ARBA00022723"/>
    </source>
</evidence>
<accession>A0A4Y7QEG4</accession>
<evidence type="ECO:0000256" key="8">
    <source>
        <dbReference type="ARBA" id="ARBA00022964"/>
    </source>
</evidence>
<comment type="catalytic activity">
    <reaction evidence="15">
        <text>N(6),N(6),N(6)-trimethyl-L-lysine + 2-oxoglutarate + O2 = (3S)-3-hydroxy-N(6),N(6),N(6)-trimethyl-L-lysine + succinate + CO2</text>
        <dbReference type="Rhea" id="RHEA:14181"/>
        <dbReference type="ChEBI" id="CHEBI:15379"/>
        <dbReference type="ChEBI" id="CHEBI:16526"/>
        <dbReference type="ChEBI" id="CHEBI:16810"/>
        <dbReference type="ChEBI" id="CHEBI:30031"/>
        <dbReference type="ChEBI" id="CHEBI:58100"/>
        <dbReference type="ChEBI" id="CHEBI:141499"/>
        <dbReference type="EC" id="1.14.11.8"/>
    </reaction>
</comment>
<feature type="domain" description="Gamma-butyrobetaine hydroxylase-like N-terminal" evidence="18">
    <location>
        <begin position="91"/>
        <end position="172"/>
    </location>
</feature>
<evidence type="ECO:0000256" key="10">
    <source>
        <dbReference type="ARBA" id="ARBA00023004"/>
    </source>
</evidence>
<feature type="domain" description="TauD/TfdA-like" evidence="17">
    <location>
        <begin position="199"/>
        <end position="444"/>
    </location>
</feature>
<evidence type="ECO:0000256" key="3">
    <source>
        <dbReference type="ARBA" id="ARBA00005022"/>
    </source>
</evidence>
<dbReference type="OrthoDB" id="408743at2759"/>
<comment type="similarity">
    <text evidence="4">Belongs to the gamma-BBH/TMLD family.</text>
</comment>
<dbReference type="SUPFAM" id="SSF51197">
    <property type="entry name" value="Clavaminate synthase-like"/>
    <property type="match status" value="1"/>
</dbReference>
<keyword evidence="20" id="KW-1185">Reference proteome</keyword>
<dbReference type="AlphaFoldDB" id="A0A4Y7QEG4"/>
<keyword evidence="8" id="KW-0223">Dioxygenase</keyword>
<organism evidence="19 20">
    <name type="scientific">Rickenella mellea</name>
    <dbReference type="NCBI Taxonomy" id="50990"/>
    <lineage>
        <taxon>Eukaryota</taxon>
        <taxon>Fungi</taxon>
        <taxon>Dikarya</taxon>
        <taxon>Basidiomycota</taxon>
        <taxon>Agaricomycotina</taxon>
        <taxon>Agaricomycetes</taxon>
        <taxon>Hymenochaetales</taxon>
        <taxon>Rickenellaceae</taxon>
        <taxon>Rickenella</taxon>
    </lineage>
</organism>
<protein>
    <recommendedName>
        <fullName evidence="5">trimethyllysine dioxygenase</fullName>
        <ecNumber evidence="5">1.14.11.8</ecNumber>
    </recommendedName>
    <alternativeName>
        <fullName evidence="12">Epsilon-trimethyllysine 2-oxoglutarate dioxygenase</fullName>
    </alternativeName>
    <alternativeName>
        <fullName evidence="11">TML hydroxylase</fullName>
    </alternativeName>
    <alternativeName>
        <fullName evidence="13">TML-alpha-ketoglutarate dioxygenase</fullName>
    </alternativeName>
</protein>
<dbReference type="InterPro" id="IPR042098">
    <property type="entry name" value="TauD-like_sf"/>
</dbReference>
<gene>
    <name evidence="19" type="ORF">BD410DRAFT_819718</name>
</gene>
<evidence type="ECO:0000313" key="20">
    <source>
        <dbReference type="Proteomes" id="UP000294933"/>
    </source>
</evidence>
<dbReference type="UniPathway" id="UPA00118"/>
<dbReference type="Pfam" id="PF06155">
    <property type="entry name" value="GBBH-like_N"/>
    <property type="match status" value="1"/>
</dbReference>
<dbReference type="InterPro" id="IPR038492">
    <property type="entry name" value="GBBH-like_N_sf"/>
</dbReference>
<dbReference type="FunFam" id="3.60.130.10:FF:000001">
    <property type="entry name" value="Trimethyllysine dioxygenase, mitochondrial"/>
    <property type="match status" value="1"/>
</dbReference>
<feature type="compositionally biased region" description="Pro residues" evidence="16">
    <location>
        <begin position="74"/>
        <end position="84"/>
    </location>
</feature>
<evidence type="ECO:0000313" key="19">
    <source>
        <dbReference type="EMBL" id="TDL25588.1"/>
    </source>
</evidence>
<dbReference type="EMBL" id="ML170163">
    <property type="protein sequence ID" value="TDL25588.1"/>
    <property type="molecule type" value="Genomic_DNA"/>
</dbReference>
<proteinExistence type="inferred from homology"/>
<keyword evidence="7" id="KW-0124">Carnitine biosynthesis</keyword>
<dbReference type="InterPro" id="IPR010376">
    <property type="entry name" value="GBBH-like_N"/>
</dbReference>
<evidence type="ECO:0000259" key="18">
    <source>
        <dbReference type="Pfam" id="PF06155"/>
    </source>
</evidence>
<dbReference type="VEuPathDB" id="FungiDB:BD410DRAFT_819718"/>
<evidence type="ECO:0000256" key="4">
    <source>
        <dbReference type="ARBA" id="ARBA00008654"/>
    </source>
</evidence>
<evidence type="ECO:0000256" key="15">
    <source>
        <dbReference type="ARBA" id="ARBA00049334"/>
    </source>
</evidence>
<dbReference type="PANTHER" id="PTHR10696">
    <property type="entry name" value="GAMMA-BUTYROBETAINE HYDROXYLASE-RELATED"/>
    <property type="match status" value="1"/>
</dbReference>
<dbReference type="Gene3D" id="3.30.2020.30">
    <property type="match status" value="1"/>
</dbReference>
<dbReference type="Gene3D" id="3.60.130.10">
    <property type="entry name" value="Clavaminate synthase-like"/>
    <property type="match status" value="1"/>
</dbReference>
<keyword evidence="10" id="KW-0408">Iron</keyword>
<evidence type="ECO:0000256" key="16">
    <source>
        <dbReference type="SAM" id="MobiDB-lite"/>
    </source>
</evidence>
<dbReference type="Proteomes" id="UP000294933">
    <property type="component" value="Unassembled WGS sequence"/>
</dbReference>
<dbReference type="CDD" id="cd00250">
    <property type="entry name" value="CAS_like"/>
    <property type="match status" value="1"/>
</dbReference>
<comment type="function">
    <text evidence="14">Converts trimethyllysine (TML) into hydroxytrimethyllysine (HTML).</text>
</comment>
<evidence type="ECO:0000256" key="12">
    <source>
        <dbReference type="ARBA" id="ARBA00031778"/>
    </source>
</evidence>
<dbReference type="InterPro" id="IPR003819">
    <property type="entry name" value="TauD/TfdA-like"/>
</dbReference>
<evidence type="ECO:0000256" key="2">
    <source>
        <dbReference type="ARBA" id="ARBA00001961"/>
    </source>
</evidence>
<dbReference type="InterPro" id="IPR012776">
    <property type="entry name" value="Trimethyllysine_dOase"/>
</dbReference>
<dbReference type="GO" id="GO:0005739">
    <property type="term" value="C:mitochondrion"/>
    <property type="evidence" value="ECO:0007669"/>
    <property type="project" value="TreeGrafter"/>
</dbReference>
<evidence type="ECO:0000256" key="11">
    <source>
        <dbReference type="ARBA" id="ARBA00030363"/>
    </source>
</evidence>
<sequence>MIRRVLHGVSLASAIRRCPRSVLLGTRLLKNDKSELFDPWAGQERRYSLSFSRAASAAAALNDGQPRPTSADVPKPPVPQPLESPPASQLDDRKVSVGWDSSTWSRFHHIWLRDHCRCPQCFHQVTMQRLVNTFEIPSDIKPSHVESTPDGLKVVWPSSPPHVSVYPWHWLRRNSYEPVIPMDGPKHEKVLWGSKIAQDPPTVAYEYVMSDERGLLKWLQKIDTFGFCFVSDVPPNSEATEELSRKIGRIRETQYGSFWDFTSDLAKGDTAYTTMALAAHTDTTYFTDPCGLQIFHLQSHTDGTGGASLLVDGFYVASILKELHPEVYELLSTTRVPTHAAGEPASLYRPTPLAGYPILNLDPVTAELLLVRYNNDDRSVLNSMVAGDMEKWYDALRVWNKFLTSPDSEYWVQLTPGTVVAIDNHRVLHGRSAFDGKRRMCGAYIDFDEYRSKLAVLTEKFRTDSVSNAAAQLVNGRSGWSTDF</sequence>
<dbReference type="GO" id="GO:0005506">
    <property type="term" value="F:iron ion binding"/>
    <property type="evidence" value="ECO:0007669"/>
    <property type="project" value="InterPro"/>
</dbReference>
<comment type="pathway">
    <text evidence="3">Amine and polyamine biosynthesis; carnitine biosynthesis.</text>
</comment>
<comment type="cofactor">
    <cofactor evidence="1">
        <name>Fe(2+)</name>
        <dbReference type="ChEBI" id="CHEBI:29033"/>
    </cofactor>
</comment>
<keyword evidence="9" id="KW-0560">Oxidoreductase</keyword>
<evidence type="ECO:0000256" key="13">
    <source>
        <dbReference type="ARBA" id="ARBA00032283"/>
    </source>
</evidence>